<proteinExistence type="predicted"/>
<dbReference type="Pfam" id="PF07963">
    <property type="entry name" value="N_methyl"/>
    <property type="match status" value="1"/>
</dbReference>
<evidence type="ECO:0000256" key="1">
    <source>
        <dbReference type="SAM" id="Phobius"/>
    </source>
</evidence>
<comment type="caution">
    <text evidence="2">The sequence shown here is derived from an EMBL/GenBank/DDBJ whole genome shotgun (WGS) entry which is preliminary data.</text>
</comment>
<keyword evidence="3" id="KW-1185">Reference proteome</keyword>
<gene>
    <name evidence="2" type="ORF">GCM10022239_05200</name>
</gene>
<keyword evidence="1" id="KW-1133">Transmembrane helix</keyword>
<evidence type="ECO:0008006" key="4">
    <source>
        <dbReference type="Google" id="ProtNLM"/>
    </source>
</evidence>
<accession>A0ABP7F577</accession>
<dbReference type="RefSeq" id="WP_344753380.1">
    <property type="nucleotide sequence ID" value="NZ_BAABAE010000001.1"/>
</dbReference>
<reference evidence="3" key="1">
    <citation type="journal article" date="2019" name="Int. J. Syst. Evol. Microbiol.">
        <title>The Global Catalogue of Microorganisms (GCM) 10K type strain sequencing project: providing services to taxonomists for standard genome sequencing and annotation.</title>
        <authorList>
            <consortium name="The Broad Institute Genomics Platform"/>
            <consortium name="The Broad Institute Genome Sequencing Center for Infectious Disease"/>
            <person name="Wu L."/>
            <person name="Ma J."/>
        </authorList>
    </citation>
    <scope>NUCLEOTIDE SEQUENCE [LARGE SCALE GENOMIC DNA]</scope>
    <source>
        <strain evidence="3">JCM 16949</strain>
    </source>
</reference>
<protein>
    <recommendedName>
        <fullName evidence="4">Prepilin-type N-terminal cleavage/methylation domain-containing protein</fullName>
    </recommendedName>
</protein>
<dbReference type="EMBL" id="BAABAE010000001">
    <property type="protein sequence ID" value="GAA3731558.1"/>
    <property type="molecule type" value="Genomic_DNA"/>
</dbReference>
<keyword evidence="1" id="KW-0472">Membrane</keyword>
<dbReference type="InterPro" id="IPR012902">
    <property type="entry name" value="N_methyl_site"/>
</dbReference>
<feature type="transmembrane region" description="Helical" evidence="1">
    <location>
        <begin position="25"/>
        <end position="49"/>
    </location>
</feature>
<evidence type="ECO:0000313" key="2">
    <source>
        <dbReference type="EMBL" id="GAA3731558.1"/>
    </source>
</evidence>
<dbReference type="Proteomes" id="UP001501004">
    <property type="component" value="Unassembled WGS sequence"/>
</dbReference>
<name>A0ABP7F577_9MICO</name>
<sequence>MNESREGVNSVQAIDSDKGFSLIELLVYSLLLSLVIAMVGGMIISALTVSDTVVSMTRTSTAGQLVARSVVTGIRNSSDFRLTSPVDDDQLLVARTASFDDTVDWRCLAWYYSPTGEGAVWFTSSSTAIAPPTTADLSSWTLLTKGVQPASGTGIFSALNERLSLSILGLDGLTLPIDIRSSATSRAGASGSLACF</sequence>
<evidence type="ECO:0000313" key="3">
    <source>
        <dbReference type="Proteomes" id="UP001501004"/>
    </source>
</evidence>
<organism evidence="2 3">
    <name type="scientific">Leifsonella bigeumensis</name>
    <dbReference type="NCBI Taxonomy" id="433643"/>
    <lineage>
        <taxon>Bacteria</taxon>
        <taxon>Bacillati</taxon>
        <taxon>Actinomycetota</taxon>
        <taxon>Actinomycetes</taxon>
        <taxon>Micrococcales</taxon>
        <taxon>Microbacteriaceae</taxon>
        <taxon>Leifsonella</taxon>
    </lineage>
</organism>
<keyword evidence="1" id="KW-0812">Transmembrane</keyword>